<feature type="transmembrane region" description="Helical" evidence="1">
    <location>
        <begin position="20"/>
        <end position="40"/>
    </location>
</feature>
<proteinExistence type="predicted"/>
<evidence type="ECO:0000313" key="2">
    <source>
        <dbReference type="EMBL" id="KAJ5385313.1"/>
    </source>
</evidence>
<protein>
    <submittedName>
        <fullName evidence="2">Uncharacterized protein</fullName>
    </submittedName>
</protein>
<feature type="transmembrane region" description="Helical" evidence="1">
    <location>
        <begin position="223"/>
        <end position="241"/>
    </location>
</feature>
<accession>A0A9W9VK89</accession>
<reference evidence="2" key="2">
    <citation type="journal article" date="2023" name="IMA Fungus">
        <title>Comparative genomic study of the Penicillium genus elucidates a diverse pangenome and 15 lateral gene transfer events.</title>
        <authorList>
            <person name="Petersen C."/>
            <person name="Sorensen T."/>
            <person name="Nielsen M.R."/>
            <person name="Sondergaard T.E."/>
            <person name="Sorensen J.L."/>
            <person name="Fitzpatrick D.A."/>
            <person name="Frisvad J.C."/>
            <person name="Nielsen K.L."/>
        </authorList>
    </citation>
    <scope>NUCLEOTIDE SEQUENCE</scope>
    <source>
        <strain evidence="2">IBT 3081</strain>
    </source>
</reference>
<comment type="caution">
    <text evidence="2">The sequence shown here is derived from an EMBL/GenBank/DDBJ whole genome shotgun (WGS) entry which is preliminary data.</text>
</comment>
<keyword evidence="1" id="KW-1133">Transmembrane helix</keyword>
<reference evidence="2" key="1">
    <citation type="submission" date="2022-12" db="EMBL/GenBank/DDBJ databases">
        <authorList>
            <person name="Petersen C."/>
        </authorList>
    </citation>
    <scope>NUCLEOTIDE SEQUENCE</scope>
    <source>
        <strain evidence="2">IBT 3081</strain>
    </source>
</reference>
<feature type="transmembrane region" description="Helical" evidence="1">
    <location>
        <begin position="196"/>
        <end position="217"/>
    </location>
</feature>
<dbReference type="OrthoDB" id="4366176at2759"/>
<dbReference type="EMBL" id="JAPZBT010000001">
    <property type="protein sequence ID" value="KAJ5385313.1"/>
    <property type="molecule type" value="Genomic_DNA"/>
</dbReference>
<sequence length="431" mass="47416">MATLDQEPGSPDNKSLNNLFGAFGALLGYIGAEATTVLSFERLLWPQRFLSGLTIRSAPQLALLHPMGGPLHTVALKTMDTMFQHGLLEGSYQGHMLGTSFMPELGWSYVVHNDAAPTSRTAPLRNCIWARAFTYIGVRAMRDKNYIQGSEMGEPTRPIRAQVIVGHLTLSKATPADISSKLPFVAESVNGPSLRIFLGLALAEISGISVTIILLSIYQTAWALLWLAPLFLRFVSASFSLRREPLISFPSHVANDPVSDFEVRYPQSDGNFLLITGPPALVLQFTRHYGHPVRSHFREIIQLAIVIGFGSLFPIGLFCSTLWMPLPVQYAWLGYQIFAVLVTLVARYSHAARVTTTESHIAQLLGQEACEQEQTLLFGYARNDPGTIKASLSITYHARYLDGKEHIARLLIRSKLETSSDPGPALTIPAS</sequence>
<dbReference type="GeneID" id="81460137"/>
<keyword evidence="1" id="KW-0812">Transmembrane</keyword>
<feature type="transmembrane region" description="Helical" evidence="1">
    <location>
        <begin position="303"/>
        <end position="324"/>
    </location>
</feature>
<dbReference type="AlphaFoldDB" id="A0A9W9VK89"/>
<evidence type="ECO:0000313" key="3">
    <source>
        <dbReference type="Proteomes" id="UP001147752"/>
    </source>
</evidence>
<keyword evidence="1" id="KW-0472">Membrane</keyword>
<keyword evidence="3" id="KW-1185">Reference proteome</keyword>
<gene>
    <name evidence="2" type="ORF">N7517_003224</name>
</gene>
<dbReference type="RefSeq" id="XP_056585089.1">
    <property type="nucleotide sequence ID" value="XM_056720954.1"/>
</dbReference>
<organism evidence="2 3">
    <name type="scientific">Penicillium concentricum</name>
    <dbReference type="NCBI Taxonomy" id="293559"/>
    <lineage>
        <taxon>Eukaryota</taxon>
        <taxon>Fungi</taxon>
        <taxon>Dikarya</taxon>
        <taxon>Ascomycota</taxon>
        <taxon>Pezizomycotina</taxon>
        <taxon>Eurotiomycetes</taxon>
        <taxon>Eurotiomycetidae</taxon>
        <taxon>Eurotiales</taxon>
        <taxon>Aspergillaceae</taxon>
        <taxon>Penicillium</taxon>
    </lineage>
</organism>
<name>A0A9W9VK89_9EURO</name>
<feature type="transmembrane region" description="Helical" evidence="1">
    <location>
        <begin position="330"/>
        <end position="348"/>
    </location>
</feature>
<evidence type="ECO:0000256" key="1">
    <source>
        <dbReference type="SAM" id="Phobius"/>
    </source>
</evidence>
<dbReference type="Proteomes" id="UP001147752">
    <property type="component" value="Unassembled WGS sequence"/>
</dbReference>